<comment type="caution">
    <text evidence="2">The sequence shown here is derived from an EMBL/GenBank/DDBJ whole genome shotgun (WGS) entry which is preliminary data.</text>
</comment>
<evidence type="ECO:0000313" key="3">
    <source>
        <dbReference type="Proteomes" id="UP001213000"/>
    </source>
</evidence>
<sequence length="705" mass="80764">MLPLLRDAKGKATFHLSTRSVEEPLRPIDARIIGELDTKYMAIDGNAESHSLSKENLIIMTPNAEYLPHINLGPQYITFREDGRWGAEDWTQWPQWYFQGQEHFAFIPRKPSVQDLQLHPLRRLWWNMEEQYFVEVKPGIGRLESSVAQELYEIRAALMKEVDCCRCYDGAIFQKLHAAANGMRFCTSTLLYTPQSFVNTLLTVTSAQRFCLTTRALLDKITKWDNVRLSDDIHVVDNSIMGCVTDRPSLVEEMYAKGVPVWYICSVDYLPEDIAILGQQIPIKPHEMGVVMKQWKGAPPFYHGPHARDIHSSIENWRPGNLDIRLVETSTEDTPGGSSLNGPERPDRSQKRADKRGNPYPKPESSNRRNFGINNALFKASSSPYSPQPRLAWSNALSAVKRDLARVIDHPTTEIFRGYAFPPPHVFCTPNESNSKDAVLAWLAIRGEWMAKLTRDRDLVLPTPQQWRMKLRKIALALELTRSSSMPPYTSRSTLSTTSQNSSGGSIPRKKIRSRLAKEAAEEIFTIRIPSKQDLNCIIWYDRAVWNRIGSHELPLLHRQLAAWDCQEHNFRIELVKLDRAMLPSVWKTVEGAAERNAKFNALWPDNFVLMRDVPLRPIGLSAPNWLDRREFVEAFREIILAWPGEALQPLRSMLPYRIDEWSGGKQWDEKLLEEVEEIAAKSYCQVFFDYFSRAASVPPVLPTA</sequence>
<evidence type="ECO:0000313" key="2">
    <source>
        <dbReference type="EMBL" id="KAJ3567634.1"/>
    </source>
</evidence>
<reference evidence="2" key="1">
    <citation type="submission" date="2022-07" db="EMBL/GenBank/DDBJ databases">
        <title>Genome Sequence of Leucocoprinus birnbaumii.</title>
        <authorList>
            <person name="Buettner E."/>
        </authorList>
    </citation>
    <scope>NUCLEOTIDE SEQUENCE</scope>
    <source>
        <strain evidence="2">VT141</strain>
    </source>
</reference>
<organism evidence="2 3">
    <name type="scientific">Leucocoprinus birnbaumii</name>
    <dbReference type="NCBI Taxonomy" id="56174"/>
    <lineage>
        <taxon>Eukaryota</taxon>
        <taxon>Fungi</taxon>
        <taxon>Dikarya</taxon>
        <taxon>Basidiomycota</taxon>
        <taxon>Agaricomycotina</taxon>
        <taxon>Agaricomycetes</taxon>
        <taxon>Agaricomycetidae</taxon>
        <taxon>Agaricales</taxon>
        <taxon>Agaricineae</taxon>
        <taxon>Agaricaceae</taxon>
        <taxon>Leucocoprinus</taxon>
    </lineage>
</organism>
<name>A0AAD5VWZ8_9AGAR</name>
<dbReference type="AlphaFoldDB" id="A0AAD5VWZ8"/>
<evidence type="ECO:0000256" key="1">
    <source>
        <dbReference type="SAM" id="MobiDB-lite"/>
    </source>
</evidence>
<keyword evidence="3" id="KW-1185">Reference proteome</keyword>
<proteinExistence type="predicted"/>
<feature type="compositionally biased region" description="Polar residues" evidence="1">
    <location>
        <begin position="330"/>
        <end position="341"/>
    </location>
</feature>
<gene>
    <name evidence="2" type="ORF">NP233_g6237</name>
</gene>
<feature type="compositionally biased region" description="Basic and acidic residues" evidence="1">
    <location>
        <begin position="344"/>
        <end position="357"/>
    </location>
</feature>
<feature type="region of interest" description="Disordered" evidence="1">
    <location>
        <begin position="485"/>
        <end position="511"/>
    </location>
</feature>
<feature type="compositionally biased region" description="Polar residues" evidence="1">
    <location>
        <begin position="485"/>
        <end position="505"/>
    </location>
</feature>
<feature type="region of interest" description="Disordered" evidence="1">
    <location>
        <begin position="330"/>
        <end position="370"/>
    </location>
</feature>
<dbReference type="Proteomes" id="UP001213000">
    <property type="component" value="Unassembled WGS sequence"/>
</dbReference>
<protein>
    <submittedName>
        <fullName evidence="2">Uncharacterized protein</fullName>
    </submittedName>
</protein>
<dbReference type="EMBL" id="JANIEX010000399">
    <property type="protein sequence ID" value="KAJ3567634.1"/>
    <property type="molecule type" value="Genomic_DNA"/>
</dbReference>
<accession>A0AAD5VWZ8</accession>